<evidence type="ECO:0000256" key="3">
    <source>
        <dbReference type="ARBA" id="ARBA00022722"/>
    </source>
</evidence>
<dbReference type="CDD" id="cd09274">
    <property type="entry name" value="RNase_HI_RT_Ty3"/>
    <property type="match status" value="1"/>
</dbReference>
<reference evidence="9" key="1">
    <citation type="journal article" date="2019" name="Sci. Rep.">
        <title>Draft genome of Tanacetum cinerariifolium, the natural source of mosquito coil.</title>
        <authorList>
            <person name="Yamashiro T."/>
            <person name="Shiraishi A."/>
            <person name="Satake H."/>
            <person name="Nakayama K."/>
        </authorList>
    </citation>
    <scope>NUCLEOTIDE SEQUENCE</scope>
</reference>
<dbReference type="InterPro" id="IPR056924">
    <property type="entry name" value="SH3_Tf2-1"/>
</dbReference>
<keyword evidence="2" id="KW-0548">Nucleotidyltransferase</keyword>
<dbReference type="InterPro" id="IPR043502">
    <property type="entry name" value="DNA/RNA_pol_sf"/>
</dbReference>
<evidence type="ECO:0000259" key="8">
    <source>
        <dbReference type="Pfam" id="PF24626"/>
    </source>
</evidence>
<dbReference type="SUPFAM" id="SSF56672">
    <property type="entry name" value="DNA/RNA polymerases"/>
    <property type="match status" value="1"/>
</dbReference>
<keyword evidence="5" id="KW-0378">Hydrolase</keyword>
<comment type="caution">
    <text evidence="9">The sequence shown here is derived from an EMBL/GenBank/DDBJ whole genome shotgun (WGS) entry which is preliminary data.</text>
</comment>
<dbReference type="InterPro" id="IPR012337">
    <property type="entry name" value="RNaseH-like_sf"/>
</dbReference>
<keyword evidence="6 9" id="KW-0695">RNA-directed DNA polymerase</keyword>
<sequence>MDQDLVFRLRPIYGSCLSVPNTWDYRMKLCIKEEDISITAFRTRYGHFEFQVIPFGLTNAPAVFMDLMNQVCKKLCSAPILSFPEGIEYFVVYCNASLKGYEDVLMQREKVIVLWRHNLYGMKCVVFTDHKSLQYILNKKELNLRQRRWIELLSDYDCEIHYYLGKANVVDDALSRKERIKPLRVRDLTITIHSDLPKQIREAHEGAMKKKYEALGTNLNMSITYHPQTDGQSERTIQTLEDMLLACVTLEVAGIAIYQWSSSHITIVITRALRLHHMKLCTKESADHLYAGVSRQKSYAAKRLKPLEFKVGDMVLLKILARVGPVAYTLELPKEVKGIYSTFHVSNLKKCLAEDDVVVSINDIQLDDKFHMIEEPVEVMDIEVNANALNISTGFDNPVRGLNPCDHPVKRTLCT</sequence>
<protein>
    <submittedName>
        <fullName evidence="9">Putative reverse transcriptase domain-containing protein</fullName>
    </submittedName>
</protein>
<dbReference type="Gene3D" id="3.30.70.270">
    <property type="match status" value="1"/>
</dbReference>
<evidence type="ECO:0000313" key="9">
    <source>
        <dbReference type="EMBL" id="GEU51770.1"/>
    </source>
</evidence>
<proteinExistence type="predicted"/>
<dbReference type="PANTHER" id="PTHR34072">
    <property type="entry name" value="ENZYMATIC POLYPROTEIN-RELATED"/>
    <property type="match status" value="1"/>
</dbReference>
<evidence type="ECO:0000256" key="6">
    <source>
        <dbReference type="ARBA" id="ARBA00022918"/>
    </source>
</evidence>
<organism evidence="9">
    <name type="scientific">Tanacetum cinerariifolium</name>
    <name type="common">Dalmatian daisy</name>
    <name type="synonym">Chrysanthemum cinerariifolium</name>
    <dbReference type="NCBI Taxonomy" id="118510"/>
    <lineage>
        <taxon>Eukaryota</taxon>
        <taxon>Viridiplantae</taxon>
        <taxon>Streptophyta</taxon>
        <taxon>Embryophyta</taxon>
        <taxon>Tracheophyta</taxon>
        <taxon>Spermatophyta</taxon>
        <taxon>Magnoliopsida</taxon>
        <taxon>eudicotyledons</taxon>
        <taxon>Gunneridae</taxon>
        <taxon>Pentapetalae</taxon>
        <taxon>asterids</taxon>
        <taxon>campanulids</taxon>
        <taxon>Asterales</taxon>
        <taxon>Asteraceae</taxon>
        <taxon>Asteroideae</taxon>
        <taxon>Anthemideae</taxon>
        <taxon>Anthemidinae</taxon>
        <taxon>Tanacetum</taxon>
    </lineage>
</organism>
<dbReference type="Gene3D" id="3.10.10.10">
    <property type="entry name" value="HIV Type 1 Reverse Transcriptase, subunit A, domain 1"/>
    <property type="match status" value="1"/>
</dbReference>
<evidence type="ECO:0000256" key="2">
    <source>
        <dbReference type="ARBA" id="ARBA00022695"/>
    </source>
</evidence>
<dbReference type="GO" id="GO:0016787">
    <property type="term" value="F:hydrolase activity"/>
    <property type="evidence" value="ECO:0007669"/>
    <property type="project" value="UniProtKB-KW"/>
</dbReference>
<evidence type="ECO:0000259" key="7">
    <source>
        <dbReference type="Pfam" id="PF17917"/>
    </source>
</evidence>
<evidence type="ECO:0000256" key="1">
    <source>
        <dbReference type="ARBA" id="ARBA00022679"/>
    </source>
</evidence>
<name>A0A6L2KSP8_TANCI</name>
<dbReference type="SUPFAM" id="SSF53098">
    <property type="entry name" value="Ribonuclease H-like"/>
    <property type="match status" value="1"/>
</dbReference>
<dbReference type="Gene3D" id="3.30.420.10">
    <property type="entry name" value="Ribonuclease H-like superfamily/Ribonuclease H"/>
    <property type="match status" value="1"/>
</dbReference>
<evidence type="ECO:0000256" key="4">
    <source>
        <dbReference type="ARBA" id="ARBA00022759"/>
    </source>
</evidence>
<dbReference type="GO" id="GO:0003676">
    <property type="term" value="F:nucleic acid binding"/>
    <property type="evidence" value="ECO:0007669"/>
    <property type="project" value="InterPro"/>
</dbReference>
<keyword evidence="1" id="KW-0808">Transferase</keyword>
<dbReference type="PANTHER" id="PTHR34072:SF52">
    <property type="entry name" value="RIBONUCLEASE H"/>
    <property type="match status" value="1"/>
</dbReference>
<dbReference type="AlphaFoldDB" id="A0A6L2KSP8"/>
<dbReference type="GO" id="GO:0003964">
    <property type="term" value="F:RNA-directed DNA polymerase activity"/>
    <property type="evidence" value="ECO:0007669"/>
    <property type="project" value="UniProtKB-KW"/>
</dbReference>
<dbReference type="GO" id="GO:0004519">
    <property type="term" value="F:endonuclease activity"/>
    <property type="evidence" value="ECO:0007669"/>
    <property type="project" value="UniProtKB-KW"/>
</dbReference>
<gene>
    <name evidence="9" type="ORF">Tci_023748</name>
</gene>
<dbReference type="Pfam" id="PF17917">
    <property type="entry name" value="RT_RNaseH"/>
    <property type="match status" value="1"/>
</dbReference>
<dbReference type="InterPro" id="IPR036397">
    <property type="entry name" value="RNaseH_sf"/>
</dbReference>
<dbReference type="Pfam" id="PF24626">
    <property type="entry name" value="SH3_Tf2-1"/>
    <property type="match status" value="1"/>
</dbReference>
<evidence type="ECO:0000256" key="5">
    <source>
        <dbReference type="ARBA" id="ARBA00022801"/>
    </source>
</evidence>
<dbReference type="EMBL" id="BKCJ010002917">
    <property type="protein sequence ID" value="GEU51770.1"/>
    <property type="molecule type" value="Genomic_DNA"/>
</dbReference>
<accession>A0A6L2KSP8</accession>
<dbReference type="InterPro" id="IPR043128">
    <property type="entry name" value="Rev_trsase/Diguanyl_cyclase"/>
</dbReference>
<feature type="domain" description="Reverse transcriptase RNase H-like" evidence="7">
    <location>
        <begin position="115"/>
        <end position="156"/>
    </location>
</feature>
<feature type="domain" description="Tf2-1-like SH3-like" evidence="8">
    <location>
        <begin position="318"/>
        <end position="351"/>
    </location>
</feature>
<dbReference type="InterPro" id="IPR041373">
    <property type="entry name" value="RT_RNaseH"/>
</dbReference>
<keyword evidence="4" id="KW-0255">Endonuclease</keyword>
<keyword evidence="3" id="KW-0540">Nuclease</keyword>